<dbReference type="EMBL" id="QPFP01000053">
    <property type="protein sequence ID" value="TEB25791.1"/>
    <property type="molecule type" value="Genomic_DNA"/>
</dbReference>
<proteinExistence type="predicted"/>
<gene>
    <name evidence="2" type="ORF">FA13DRAFT_1737931</name>
</gene>
<dbReference type="AlphaFoldDB" id="A0A4Y7SVQ3"/>
<comment type="caution">
    <text evidence="2">The sequence shown here is derived from an EMBL/GenBank/DDBJ whole genome shotgun (WGS) entry which is preliminary data.</text>
</comment>
<accession>A0A4Y7SVQ3</accession>
<dbReference type="Proteomes" id="UP000298030">
    <property type="component" value="Unassembled WGS sequence"/>
</dbReference>
<evidence type="ECO:0000313" key="2">
    <source>
        <dbReference type="EMBL" id="TEB25791.1"/>
    </source>
</evidence>
<keyword evidence="3" id="KW-1185">Reference proteome</keyword>
<reference evidence="2 3" key="1">
    <citation type="journal article" date="2019" name="Nat. Ecol. Evol.">
        <title>Megaphylogeny resolves global patterns of mushroom evolution.</title>
        <authorList>
            <person name="Varga T."/>
            <person name="Krizsan K."/>
            <person name="Foldi C."/>
            <person name="Dima B."/>
            <person name="Sanchez-Garcia M."/>
            <person name="Sanchez-Ramirez S."/>
            <person name="Szollosi G.J."/>
            <person name="Szarkandi J.G."/>
            <person name="Papp V."/>
            <person name="Albert L."/>
            <person name="Andreopoulos W."/>
            <person name="Angelini C."/>
            <person name="Antonin V."/>
            <person name="Barry K.W."/>
            <person name="Bougher N.L."/>
            <person name="Buchanan P."/>
            <person name="Buyck B."/>
            <person name="Bense V."/>
            <person name="Catcheside P."/>
            <person name="Chovatia M."/>
            <person name="Cooper J."/>
            <person name="Damon W."/>
            <person name="Desjardin D."/>
            <person name="Finy P."/>
            <person name="Geml J."/>
            <person name="Haridas S."/>
            <person name="Hughes K."/>
            <person name="Justo A."/>
            <person name="Karasinski D."/>
            <person name="Kautmanova I."/>
            <person name="Kiss B."/>
            <person name="Kocsube S."/>
            <person name="Kotiranta H."/>
            <person name="LaButti K.M."/>
            <person name="Lechner B.E."/>
            <person name="Liimatainen K."/>
            <person name="Lipzen A."/>
            <person name="Lukacs Z."/>
            <person name="Mihaltcheva S."/>
            <person name="Morgado L.N."/>
            <person name="Niskanen T."/>
            <person name="Noordeloos M.E."/>
            <person name="Ohm R.A."/>
            <person name="Ortiz-Santana B."/>
            <person name="Ovrebo C."/>
            <person name="Racz N."/>
            <person name="Riley R."/>
            <person name="Savchenko A."/>
            <person name="Shiryaev A."/>
            <person name="Soop K."/>
            <person name="Spirin V."/>
            <person name="Szebenyi C."/>
            <person name="Tomsovsky M."/>
            <person name="Tulloss R.E."/>
            <person name="Uehling J."/>
            <person name="Grigoriev I.V."/>
            <person name="Vagvolgyi C."/>
            <person name="Papp T."/>
            <person name="Martin F.M."/>
            <person name="Miettinen O."/>
            <person name="Hibbett D.S."/>
            <person name="Nagy L.G."/>
        </authorList>
    </citation>
    <scope>NUCLEOTIDE SEQUENCE [LARGE SCALE GENOMIC DNA]</scope>
    <source>
        <strain evidence="2 3">FP101781</strain>
    </source>
</reference>
<feature type="chain" id="PRO_5021471716" evidence="1">
    <location>
        <begin position="21"/>
        <end position="73"/>
    </location>
</feature>
<feature type="signal peptide" evidence="1">
    <location>
        <begin position="1"/>
        <end position="20"/>
    </location>
</feature>
<organism evidence="2 3">
    <name type="scientific">Coprinellus micaceus</name>
    <name type="common">Glistening ink-cap mushroom</name>
    <name type="synonym">Coprinus micaceus</name>
    <dbReference type="NCBI Taxonomy" id="71717"/>
    <lineage>
        <taxon>Eukaryota</taxon>
        <taxon>Fungi</taxon>
        <taxon>Dikarya</taxon>
        <taxon>Basidiomycota</taxon>
        <taxon>Agaricomycotina</taxon>
        <taxon>Agaricomycetes</taxon>
        <taxon>Agaricomycetidae</taxon>
        <taxon>Agaricales</taxon>
        <taxon>Agaricineae</taxon>
        <taxon>Psathyrellaceae</taxon>
        <taxon>Coprinellus</taxon>
    </lineage>
</organism>
<sequence length="73" mass="7582">MNLRHTVGIAILAGLTLVTASPALQLYPKQEETPVPPPPPIFECFGDKGLDEKSCCATPFGTVCAVVPKGAAC</sequence>
<keyword evidence="1" id="KW-0732">Signal</keyword>
<evidence type="ECO:0000256" key="1">
    <source>
        <dbReference type="SAM" id="SignalP"/>
    </source>
</evidence>
<name>A0A4Y7SVQ3_COPMI</name>
<evidence type="ECO:0000313" key="3">
    <source>
        <dbReference type="Proteomes" id="UP000298030"/>
    </source>
</evidence>
<protein>
    <submittedName>
        <fullName evidence="2">Uncharacterized protein</fullName>
    </submittedName>
</protein>